<protein>
    <recommendedName>
        <fullName evidence="3 6">peptidylprolyl isomerase</fullName>
        <ecNumber evidence="3 6">5.2.1.8</ecNumber>
    </recommendedName>
</protein>
<dbReference type="Pfam" id="PF00254">
    <property type="entry name" value="FKBP_C"/>
    <property type="match status" value="1"/>
</dbReference>
<keyword evidence="4 6" id="KW-0697">Rotamase</keyword>
<dbReference type="Gene3D" id="3.10.50.40">
    <property type="match status" value="1"/>
</dbReference>
<dbReference type="SUPFAM" id="SSF54534">
    <property type="entry name" value="FKBP-like"/>
    <property type="match status" value="1"/>
</dbReference>
<evidence type="ECO:0000256" key="1">
    <source>
        <dbReference type="ARBA" id="ARBA00000971"/>
    </source>
</evidence>
<evidence type="ECO:0000259" key="9">
    <source>
        <dbReference type="PROSITE" id="PS50059"/>
    </source>
</evidence>
<feature type="chain" id="PRO_5032808445" description="peptidylprolyl isomerase" evidence="8">
    <location>
        <begin position="23"/>
        <end position="341"/>
    </location>
</feature>
<evidence type="ECO:0000256" key="3">
    <source>
        <dbReference type="ARBA" id="ARBA00013194"/>
    </source>
</evidence>
<dbReference type="PROSITE" id="PS50059">
    <property type="entry name" value="FKBP_PPIASE"/>
    <property type="match status" value="1"/>
</dbReference>
<dbReference type="FunFam" id="3.10.50.40:FF:000006">
    <property type="entry name" value="Peptidyl-prolyl cis-trans isomerase"/>
    <property type="match status" value="1"/>
</dbReference>
<dbReference type="PANTHER" id="PTHR43811:SF19">
    <property type="entry name" value="39 KDA FK506-BINDING NUCLEAR PROTEIN"/>
    <property type="match status" value="1"/>
</dbReference>
<keyword evidence="5 6" id="KW-0413">Isomerase</keyword>
<gene>
    <name evidence="10" type="ORF">GGR21_000369</name>
</gene>
<dbReference type="EMBL" id="JACIEP010000001">
    <property type="protein sequence ID" value="MBB4034484.1"/>
    <property type="molecule type" value="Genomic_DNA"/>
</dbReference>
<organism evidence="10 11">
    <name type="scientific">Dysgonomonas hofstadii</name>
    <dbReference type="NCBI Taxonomy" id="637886"/>
    <lineage>
        <taxon>Bacteria</taxon>
        <taxon>Pseudomonadati</taxon>
        <taxon>Bacteroidota</taxon>
        <taxon>Bacteroidia</taxon>
        <taxon>Bacteroidales</taxon>
        <taxon>Dysgonomonadaceae</taxon>
        <taxon>Dysgonomonas</taxon>
    </lineage>
</organism>
<dbReference type="InterPro" id="IPR036944">
    <property type="entry name" value="PPIase_FKBP_N_sf"/>
</dbReference>
<evidence type="ECO:0000256" key="4">
    <source>
        <dbReference type="ARBA" id="ARBA00023110"/>
    </source>
</evidence>
<dbReference type="InterPro" id="IPR000774">
    <property type="entry name" value="PPIase_FKBP_N"/>
</dbReference>
<dbReference type="InterPro" id="IPR046357">
    <property type="entry name" value="PPIase_dom_sf"/>
</dbReference>
<evidence type="ECO:0000256" key="5">
    <source>
        <dbReference type="ARBA" id="ARBA00023235"/>
    </source>
</evidence>
<evidence type="ECO:0000256" key="7">
    <source>
        <dbReference type="SAM" id="Coils"/>
    </source>
</evidence>
<dbReference type="PANTHER" id="PTHR43811">
    <property type="entry name" value="FKBP-TYPE PEPTIDYL-PROLYL CIS-TRANS ISOMERASE FKPA"/>
    <property type="match status" value="1"/>
</dbReference>
<evidence type="ECO:0000313" key="10">
    <source>
        <dbReference type="EMBL" id="MBB4034484.1"/>
    </source>
</evidence>
<dbReference type="Proteomes" id="UP000555103">
    <property type="component" value="Unassembled WGS sequence"/>
</dbReference>
<comment type="caution">
    <text evidence="10">The sequence shown here is derived from an EMBL/GenBank/DDBJ whole genome shotgun (WGS) entry which is preliminary data.</text>
</comment>
<evidence type="ECO:0000256" key="2">
    <source>
        <dbReference type="ARBA" id="ARBA00006577"/>
    </source>
</evidence>
<dbReference type="AlphaFoldDB" id="A0A840CLY5"/>
<feature type="domain" description="PPIase FKBP-type" evidence="9">
    <location>
        <begin position="255"/>
        <end position="340"/>
    </location>
</feature>
<feature type="signal peptide" evidence="8">
    <location>
        <begin position="1"/>
        <end position="22"/>
    </location>
</feature>
<dbReference type="EC" id="5.2.1.8" evidence="3 6"/>
<proteinExistence type="inferred from homology"/>
<accession>A0A840CLY5</accession>
<dbReference type="InterPro" id="IPR001179">
    <property type="entry name" value="PPIase_FKBP_dom"/>
</dbReference>
<comment type="catalytic activity">
    <reaction evidence="1 6">
        <text>[protein]-peptidylproline (omega=180) = [protein]-peptidylproline (omega=0)</text>
        <dbReference type="Rhea" id="RHEA:16237"/>
        <dbReference type="Rhea" id="RHEA-COMP:10747"/>
        <dbReference type="Rhea" id="RHEA-COMP:10748"/>
        <dbReference type="ChEBI" id="CHEBI:83833"/>
        <dbReference type="ChEBI" id="CHEBI:83834"/>
        <dbReference type="EC" id="5.2.1.8"/>
    </reaction>
</comment>
<name>A0A840CLY5_9BACT</name>
<keyword evidence="8" id="KW-0732">Signal</keyword>
<dbReference type="RefSeq" id="WP_183305415.1">
    <property type="nucleotide sequence ID" value="NZ_JACIEP010000001.1"/>
</dbReference>
<sequence length="341" mass="36741">MKNSLLLTLIACAILSPLAISAQKKTAAKKVSPIKEITLKTAEDSISYALGASMVQNGLKGYLQQMGVLADTANISSDYATKIANEKDASKIAKLESELKFKKDSIDKANTKSLDEFLSGFSQTLNQDKSKSSYNAGVAIGSQISSATERFSGEVLGEGKTINMDAFVAAFTSSLKDEKMLIENTDDLVQNAAMKAQQANEAKKAEDLKAQYATQIAEGDQFMAENKTKDGVIALPNGLQYKVITMGTGEIPTASDRVTVHYKGTLLDGTVFDSSIDRGEPATFGVGQVIKGWTEALLLMPVGSKWILYIPYDLAYGSRDQGTIKPFSNLIFEVELIDIAK</sequence>
<comment type="similarity">
    <text evidence="2">Belongs to the FKBP-type PPIase family.</text>
</comment>
<evidence type="ECO:0000256" key="8">
    <source>
        <dbReference type="SAM" id="SignalP"/>
    </source>
</evidence>
<evidence type="ECO:0000313" key="11">
    <source>
        <dbReference type="Proteomes" id="UP000555103"/>
    </source>
</evidence>
<feature type="coiled-coil region" evidence="7">
    <location>
        <begin position="182"/>
        <end position="215"/>
    </location>
</feature>
<dbReference type="Pfam" id="PF01346">
    <property type="entry name" value="FKBP_N"/>
    <property type="match status" value="1"/>
</dbReference>
<keyword evidence="11" id="KW-1185">Reference proteome</keyword>
<reference evidence="10 11" key="1">
    <citation type="submission" date="2020-08" db="EMBL/GenBank/DDBJ databases">
        <title>Genomic Encyclopedia of Type Strains, Phase IV (KMG-IV): sequencing the most valuable type-strain genomes for metagenomic binning, comparative biology and taxonomic classification.</title>
        <authorList>
            <person name="Goeker M."/>
        </authorList>
    </citation>
    <scope>NUCLEOTIDE SEQUENCE [LARGE SCALE GENOMIC DNA]</scope>
    <source>
        <strain evidence="10 11">DSM 104969</strain>
    </source>
</reference>
<keyword evidence="7" id="KW-0175">Coiled coil</keyword>
<dbReference type="Gene3D" id="1.10.287.460">
    <property type="entry name" value="Peptidyl-prolyl cis-trans isomerase, FKBP-type, N-terminal domain"/>
    <property type="match status" value="1"/>
</dbReference>
<dbReference type="GO" id="GO:0003755">
    <property type="term" value="F:peptidyl-prolyl cis-trans isomerase activity"/>
    <property type="evidence" value="ECO:0007669"/>
    <property type="project" value="UniProtKB-KW"/>
</dbReference>
<dbReference type="GO" id="GO:0006457">
    <property type="term" value="P:protein folding"/>
    <property type="evidence" value="ECO:0007669"/>
    <property type="project" value="InterPro"/>
</dbReference>
<evidence type="ECO:0000256" key="6">
    <source>
        <dbReference type="PROSITE-ProRule" id="PRU00277"/>
    </source>
</evidence>